<evidence type="ECO:0000256" key="1">
    <source>
        <dbReference type="SAM" id="Phobius"/>
    </source>
</evidence>
<reference evidence="2" key="2">
    <citation type="submission" date="2021-08" db="EMBL/GenBank/DDBJ databases">
        <authorList>
            <person name="Tani A."/>
            <person name="Ola A."/>
            <person name="Ogura Y."/>
            <person name="Katsura K."/>
            <person name="Hayashi T."/>
        </authorList>
    </citation>
    <scope>NUCLEOTIDE SEQUENCE</scope>
    <source>
        <strain evidence="2">DSM 19015</strain>
    </source>
</reference>
<keyword evidence="1" id="KW-0812">Transmembrane</keyword>
<feature type="transmembrane region" description="Helical" evidence="1">
    <location>
        <begin position="12"/>
        <end position="35"/>
    </location>
</feature>
<keyword evidence="1" id="KW-0472">Membrane</keyword>
<dbReference type="Proteomes" id="UP001055125">
    <property type="component" value="Unassembled WGS sequence"/>
</dbReference>
<name>A0ABQ4RXR6_9HYPH</name>
<dbReference type="EMBL" id="BPQP01000023">
    <property type="protein sequence ID" value="GJD94499.1"/>
    <property type="molecule type" value="Genomic_DNA"/>
</dbReference>
<evidence type="ECO:0000313" key="2">
    <source>
        <dbReference type="EMBL" id="GJD94499.1"/>
    </source>
</evidence>
<keyword evidence="1" id="KW-1133">Transmembrane helix</keyword>
<protein>
    <submittedName>
        <fullName evidence="2">Uncharacterized protein</fullName>
    </submittedName>
</protein>
<evidence type="ECO:0000313" key="3">
    <source>
        <dbReference type="Proteomes" id="UP001055125"/>
    </source>
</evidence>
<gene>
    <name evidence="2" type="ORF">OCOJLMKI_1701</name>
</gene>
<organism evidence="2 3">
    <name type="scientific">Methylobacterium iners</name>
    <dbReference type="NCBI Taxonomy" id="418707"/>
    <lineage>
        <taxon>Bacteria</taxon>
        <taxon>Pseudomonadati</taxon>
        <taxon>Pseudomonadota</taxon>
        <taxon>Alphaproteobacteria</taxon>
        <taxon>Hyphomicrobiales</taxon>
        <taxon>Methylobacteriaceae</taxon>
        <taxon>Methylobacterium</taxon>
    </lineage>
</organism>
<reference evidence="2" key="1">
    <citation type="journal article" date="2021" name="Front. Microbiol.">
        <title>Comprehensive Comparative Genomics and Phenotyping of Methylobacterium Species.</title>
        <authorList>
            <person name="Alessa O."/>
            <person name="Ogura Y."/>
            <person name="Fujitani Y."/>
            <person name="Takami H."/>
            <person name="Hayashi T."/>
            <person name="Sahin N."/>
            <person name="Tani A."/>
        </authorList>
    </citation>
    <scope>NUCLEOTIDE SEQUENCE</scope>
    <source>
        <strain evidence="2">DSM 19015</strain>
    </source>
</reference>
<dbReference type="RefSeq" id="WP_283206715.1">
    <property type="nucleotide sequence ID" value="NZ_BPQP01000023.1"/>
</dbReference>
<proteinExistence type="predicted"/>
<accession>A0ABQ4RXR6</accession>
<sequence length="43" mass="4664">MPLFDHNGFMPVSVMAAVMMVDLLLDVVMLAAFTVPVTMATVH</sequence>
<comment type="caution">
    <text evidence="2">The sequence shown here is derived from an EMBL/GenBank/DDBJ whole genome shotgun (WGS) entry which is preliminary data.</text>
</comment>
<keyword evidence="3" id="KW-1185">Reference proteome</keyword>